<gene>
    <name evidence="1" type="ORF">M378DRAFT_66761</name>
</gene>
<proteinExistence type="predicted"/>
<dbReference type="OrthoDB" id="3261081at2759"/>
<dbReference type="STRING" id="946122.A0A0C2X9M9"/>
<dbReference type="InParanoid" id="A0A0C2X9M9"/>
<dbReference type="EMBL" id="KN818223">
    <property type="protein sequence ID" value="KIL71072.1"/>
    <property type="molecule type" value="Genomic_DNA"/>
</dbReference>
<name>A0A0C2X9M9_AMAMK</name>
<evidence type="ECO:0000313" key="1">
    <source>
        <dbReference type="EMBL" id="KIL71072.1"/>
    </source>
</evidence>
<reference evidence="1 2" key="1">
    <citation type="submission" date="2014-04" db="EMBL/GenBank/DDBJ databases">
        <title>Evolutionary Origins and Diversification of the Mycorrhizal Mutualists.</title>
        <authorList>
            <consortium name="DOE Joint Genome Institute"/>
            <consortium name="Mycorrhizal Genomics Consortium"/>
            <person name="Kohler A."/>
            <person name="Kuo A."/>
            <person name="Nagy L.G."/>
            <person name="Floudas D."/>
            <person name="Copeland A."/>
            <person name="Barry K.W."/>
            <person name="Cichocki N."/>
            <person name="Veneault-Fourrey C."/>
            <person name="LaButti K."/>
            <person name="Lindquist E.A."/>
            <person name="Lipzen A."/>
            <person name="Lundell T."/>
            <person name="Morin E."/>
            <person name="Murat C."/>
            <person name="Riley R."/>
            <person name="Ohm R."/>
            <person name="Sun H."/>
            <person name="Tunlid A."/>
            <person name="Henrissat B."/>
            <person name="Grigoriev I.V."/>
            <person name="Hibbett D.S."/>
            <person name="Martin F."/>
        </authorList>
    </citation>
    <scope>NUCLEOTIDE SEQUENCE [LARGE SCALE GENOMIC DNA]</scope>
    <source>
        <strain evidence="1 2">Koide BX008</strain>
    </source>
</reference>
<dbReference type="HOGENOM" id="CLU_1554853_0_0_1"/>
<sequence length="172" mass="19521">MLFALSNSKGKLCDCIRSMSGPAHTHKSFRQAEITHSGSRIISSDIFACEGAVNTHRLLALTRNDMYRLARHHGWNALVEEKWRCKILSKQKGKRRKYTVKVCYEATIARSSTHIVVRDPVALTSAKGVDGIMTILRREARQKVTDGRQAWLAKFMPWSQAWITWEGCTAMS</sequence>
<keyword evidence="2" id="KW-1185">Reference proteome</keyword>
<evidence type="ECO:0000313" key="2">
    <source>
        <dbReference type="Proteomes" id="UP000054549"/>
    </source>
</evidence>
<accession>A0A0C2X9M9</accession>
<dbReference type="Proteomes" id="UP000054549">
    <property type="component" value="Unassembled WGS sequence"/>
</dbReference>
<organism evidence="1 2">
    <name type="scientific">Amanita muscaria (strain Koide BX008)</name>
    <dbReference type="NCBI Taxonomy" id="946122"/>
    <lineage>
        <taxon>Eukaryota</taxon>
        <taxon>Fungi</taxon>
        <taxon>Dikarya</taxon>
        <taxon>Basidiomycota</taxon>
        <taxon>Agaricomycotina</taxon>
        <taxon>Agaricomycetes</taxon>
        <taxon>Agaricomycetidae</taxon>
        <taxon>Agaricales</taxon>
        <taxon>Pluteineae</taxon>
        <taxon>Amanitaceae</taxon>
        <taxon>Amanita</taxon>
    </lineage>
</organism>
<protein>
    <submittedName>
        <fullName evidence="1">Uncharacterized protein</fullName>
    </submittedName>
</protein>
<dbReference type="AlphaFoldDB" id="A0A0C2X9M9"/>